<evidence type="ECO:0000313" key="7">
    <source>
        <dbReference type="EMBL" id="TCO83377.1"/>
    </source>
</evidence>
<dbReference type="InterPro" id="IPR014284">
    <property type="entry name" value="RNA_pol_sigma-70_dom"/>
</dbReference>
<gene>
    <name evidence="7" type="ORF">EV699_10275</name>
</gene>
<dbReference type="InterPro" id="IPR007627">
    <property type="entry name" value="RNA_pol_sigma70_r2"/>
</dbReference>
<evidence type="ECO:0000313" key="8">
    <source>
        <dbReference type="Proteomes" id="UP000295765"/>
    </source>
</evidence>
<dbReference type="NCBIfam" id="TIGR02937">
    <property type="entry name" value="sigma70-ECF"/>
    <property type="match status" value="1"/>
</dbReference>
<keyword evidence="3" id="KW-0731">Sigma factor</keyword>
<keyword evidence="4" id="KW-0804">Transcription</keyword>
<dbReference type="InterPro" id="IPR036388">
    <property type="entry name" value="WH-like_DNA-bd_sf"/>
</dbReference>
<accession>A0A4R2LF48</accession>
<dbReference type="Gene3D" id="1.10.10.10">
    <property type="entry name" value="Winged helix-like DNA-binding domain superfamily/Winged helix DNA-binding domain"/>
    <property type="match status" value="1"/>
</dbReference>
<evidence type="ECO:0000259" key="5">
    <source>
        <dbReference type="Pfam" id="PF04542"/>
    </source>
</evidence>
<dbReference type="PANTHER" id="PTHR43133">
    <property type="entry name" value="RNA POLYMERASE ECF-TYPE SIGMA FACTO"/>
    <property type="match status" value="1"/>
</dbReference>
<dbReference type="InterPro" id="IPR013324">
    <property type="entry name" value="RNA_pol_sigma_r3/r4-like"/>
</dbReference>
<protein>
    <submittedName>
        <fullName evidence="7">RNA polymerase sigma-70 factor (ECF subfamily)</fullName>
    </submittedName>
</protein>
<dbReference type="AlphaFoldDB" id="A0A4R2LF48"/>
<dbReference type="InterPro" id="IPR013249">
    <property type="entry name" value="RNA_pol_sigma70_r4_t2"/>
</dbReference>
<evidence type="ECO:0000256" key="3">
    <source>
        <dbReference type="ARBA" id="ARBA00023082"/>
    </source>
</evidence>
<dbReference type="InterPro" id="IPR013325">
    <property type="entry name" value="RNA_pol_sigma_r2"/>
</dbReference>
<evidence type="ECO:0000259" key="6">
    <source>
        <dbReference type="Pfam" id="PF08281"/>
    </source>
</evidence>
<dbReference type="OrthoDB" id="9784272at2"/>
<proteinExistence type="inferred from homology"/>
<evidence type="ECO:0000256" key="2">
    <source>
        <dbReference type="ARBA" id="ARBA00023015"/>
    </source>
</evidence>
<dbReference type="Pfam" id="PF04542">
    <property type="entry name" value="Sigma70_r2"/>
    <property type="match status" value="1"/>
</dbReference>
<dbReference type="RefSeq" id="WP_132538261.1">
    <property type="nucleotide sequence ID" value="NZ_SLWY01000002.1"/>
</dbReference>
<dbReference type="CDD" id="cd06171">
    <property type="entry name" value="Sigma70_r4"/>
    <property type="match status" value="1"/>
</dbReference>
<comment type="caution">
    <text evidence="7">The sequence shown here is derived from an EMBL/GenBank/DDBJ whole genome shotgun (WGS) entry which is preliminary data.</text>
</comment>
<dbReference type="GO" id="GO:0016987">
    <property type="term" value="F:sigma factor activity"/>
    <property type="evidence" value="ECO:0007669"/>
    <property type="project" value="UniProtKB-KW"/>
</dbReference>
<comment type="similarity">
    <text evidence="1">Belongs to the sigma-70 factor family. ECF subfamily.</text>
</comment>
<reference evidence="7 8" key="1">
    <citation type="submission" date="2019-03" db="EMBL/GenBank/DDBJ databases">
        <title>Genomic Encyclopedia of Type Strains, Phase IV (KMG-IV): sequencing the most valuable type-strain genomes for metagenomic binning, comparative biology and taxonomic classification.</title>
        <authorList>
            <person name="Goeker M."/>
        </authorList>
    </citation>
    <scope>NUCLEOTIDE SEQUENCE [LARGE SCALE GENOMIC DNA]</scope>
    <source>
        <strain evidence="7 8">DSM 25287</strain>
    </source>
</reference>
<dbReference type="GO" id="GO:0003677">
    <property type="term" value="F:DNA binding"/>
    <property type="evidence" value="ECO:0007669"/>
    <property type="project" value="InterPro"/>
</dbReference>
<organism evidence="7 8">
    <name type="scientific">Plasticicumulans lactativorans</name>
    <dbReference type="NCBI Taxonomy" id="1133106"/>
    <lineage>
        <taxon>Bacteria</taxon>
        <taxon>Pseudomonadati</taxon>
        <taxon>Pseudomonadota</taxon>
        <taxon>Gammaproteobacteria</taxon>
        <taxon>Candidatus Competibacteraceae</taxon>
        <taxon>Plasticicumulans</taxon>
    </lineage>
</organism>
<dbReference type="EMBL" id="SLWY01000002">
    <property type="protein sequence ID" value="TCO83377.1"/>
    <property type="molecule type" value="Genomic_DNA"/>
</dbReference>
<dbReference type="SUPFAM" id="SSF88946">
    <property type="entry name" value="Sigma2 domain of RNA polymerase sigma factors"/>
    <property type="match status" value="1"/>
</dbReference>
<feature type="domain" description="RNA polymerase sigma-70 region 2" evidence="5">
    <location>
        <begin position="28"/>
        <end position="93"/>
    </location>
</feature>
<dbReference type="SUPFAM" id="SSF88659">
    <property type="entry name" value="Sigma3 and sigma4 domains of RNA polymerase sigma factors"/>
    <property type="match status" value="1"/>
</dbReference>
<feature type="domain" description="RNA polymerase sigma factor 70 region 4 type 2" evidence="6">
    <location>
        <begin position="129"/>
        <end position="181"/>
    </location>
</feature>
<dbReference type="GO" id="GO:0006352">
    <property type="term" value="P:DNA-templated transcription initiation"/>
    <property type="evidence" value="ECO:0007669"/>
    <property type="project" value="InterPro"/>
</dbReference>
<evidence type="ECO:0000256" key="1">
    <source>
        <dbReference type="ARBA" id="ARBA00010641"/>
    </source>
</evidence>
<dbReference type="Pfam" id="PF08281">
    <property type="entry name" value="Sigma70_r4_2"/>
    <property type="match status" value="1"/>
</dbReference>
<sequence length="188" mass="20980">MPLQAPVDPLETLLARCALADRAAFERLYRLSAAQLFGVVLRIVPDRDLAADVLQETYVKIWQRAGDYRADLATALTWMAAIARHQAIDTLRRSPQRLAAAATDIDTLPWLADDAEGPQDATERALGEQALHRCLDELQGQQRRAMLLAWFGGLTHEELALRLQTPLGTVKSWLRRGLMRLKTCLEGA</sequence>
<dbReference type="InterPro" id="IPR039425">
    <property type="entry name" value="RNA_pol_sigma-70-like"/>
</dbReference>
<evidence type="ECO:0000256" key="4">
    <source>
        <dbReference type="ARBA" id="ARBA00023163"/>
    </source>
</evidence>
<dbReference type="Gene3D" id="1.10.1740.10">
    <property type="match status" value="1"/>
</dbReference>
<keyword evidence="8" id="KW-1185">Reference proteome</keyword>
<keyword evidence="2" id="KW-0805">Transcription regulation</keyword>
<dbReference type="Proteomes" id="UP000295765">
    <property type="component" value="Unassembled WGS sequence"/>
</dbReference>
<dbReference type="PANTHER" id="PTHR43133:SF62">
    <property type="entry name" value="RNA POLYMERASE SIGMA FACTOR SIGZ"/>
    <property type="match status" value="1"/>
</dbReference>
<name>A0A4R2LF48_9GAMM</name>